<feature type="region of interest" description="Disordered" evidence="1">
    <location>
        <begin position="1"/>
        <end position="112"/>
    </location>
</feature>
<reference evidence="2" key="1">
    <citation type="submission" date="2020-02" db="EMBL/GenBank/DDBJ databases">
        <authorList>
            <person name="Meier V. D."/>
        </authorList>
    </citation>
    <scope>NUCLEOTIDE SEQUENCE</scope>
    <source>
        <strain evidence="2">AVDCRST_MAG54</strain>
    </source>
</reference>
<dbReference type="AlphaFoldDB" id="A0A6J4JPK5"/>
<feature type="compositionally biased region" description="Basic and acidic residues" evidence="1">
    <location>
        <begin position="35"/>
        <end position="52"/>
    </location>
</feature>
<name>A0A6J4JPK5_9PSEU</name>
<gene>
    <name evidence="2" type="ORF">AVDCRST_MAG54-3842</name>
</gene>
<dbReference type="EMBL" id="CADCTH010000491">
    <property type="protein sequence ID" value="CAA9283739.1"/>
    <property type="molecule type" value="Genomic_DNA"/>
</dbReference>
<evidence type="ECO:0000256" key="1">
    <source>
        <dbReference type="SAM" id="MobiDB-lite"/>
    </source>
</evidence>
<sequence length="112" mass="12229">GGLHRHRLPRDRGDGARGRLQGPRRPGPPRRRGDRLRDHATGRPSPSHDRGRPRAHGAAGRRAVGPSGRSGALGARIPPRPRGAPCDPAIRRLRLPRRAGDARARPHPARRL</sequence>
<organism evidence="2">
    <name type="scientific">uncultured Actinomycetospora sp</name>
    <dbReference type="NCBI Taxonomy" id="1135996"/>
    <lineage>
        <taxon>Bacteria</taxon>
        <taxon>Bacillati</taxon>
        <taxon>Actinomycetota</taxon>
        <taxon>Actinomycetes</taxon>
        <taxon>Pseudonocardiales</taxon>
        <taxon>Pseudonocardiaceae</taxon>
        <taxon>Actinomycetospora</taxon>
        <taxon>environmental samples</taxon>
    </lineage>
</organism>
<protein>
    <submittedName>
        <fullName evidence="2">Uncharacterized protein</fullName>
    </submittedName>
</protein>
<proteinExistence type="predicted"/>
<accession>A0A6J4JPK5</accession>
<feature type="compositionally biased region" description="Low complexity" evidence="1">
    <location>
        <begin position="56"/>
        <end position="65"/>
    </location>
</feature>
<feature type="non-terminal residue" evidence="2">
    <location>
        <position position="1"/>
    </location>
</feature>
<feature type="non-terminal residue" evidence="2">
    <location>
        <position position="112"/>
    </location>
</feature>
<evidence type="ECO:0000313" key="2">
    <source>
        <dbReference type="EMBL" id="CAA9283739.1"/>
    </source>
</evidence>